<feature type="signal peptide" evidence="1">
    <location>
        <begin position="1"/>
        <end position="27"/>
    </location>
</feature>
<gene>
    <name evidence="2" type="ORF">Syun_019647</name>
</gene>
<comment type="caution">
    <text evidence="2">The sequence shown here is derived from an EMBL/GenBank/DDBJ whole genome shotgun (WGS) entry which is preliminary data.</text>
</comment>
<proteinExistence type="predicted"/>
<organism evidence="2 3">
    <name type="scientific">Stephania yunnanensis</name>
    <dbReference type="NCBI Taxonomy" id="152371"/>
    <lineage>
        <taxon>Eukaryota</taxon>
        <taxon>Viridiplantae</taxon>
        <taxon>Streptophyta</taxon>
        <taxon>Embryophyta</taxon>
        <taxon>Tracheophyta</taxon>
        <taxon>Spermatophyta</taxon>
        <taxon>Magnoliopsida</taxon>
        <taxon>Ranunculales</taxon>
        <taxon>Menispermaceae</taxon>
        <taxon>Menispermoideae</taxon>
        <taxon>Cissampelideae</taxon>
        <taxon>Stephania</taxon>
    </lineage>
</organism>
<protein>
    <submittedName>
        <fullName evidence="2">Uncharacterized protein</fullName>
    </submittedName>
</protein>
<evidence type="ECO:0000313" key="2">
    <source>
        <dbReference type="EMBL" id="KAK9122030.1"/>
    </source>
</evidence>
<dbReference type="EMBL" id="JBBNAF010000008">
    <property type="protein sequence ID" value="KAK9122030.1"/>
    <property type="molecule type" value="Genomic_DNA"/>
</dbReference>
<evidence type="ECO:0000313" key="3">
    <source>
        <dbReference type="Proteomes" id="UP001420932"/>
    </source>
</evidence>
<keyword evidence="1" id="KW-0732">Signal</keyword>
<evidence type="ECO:0000256" key="1">
    <source>
        <dbReference type="SAM" id="SignalP"/>
    </source>
</evidence>
<keyword evidence="3" id="KW-1185">Reference proteome</keyword>
<dbReference type="Proteomes" id="UP001420932">
    <property type="component" value="Unassembled WGS sequence"/>
</dbReference>
<dbReference type="AlphaFoldDB" id="A0AAP0IV82"/>
<sequence>MRLASMALGVIDELIFLFFSIFFPSEGLERVVMECLCERVIEGFTEGLARGRWIDEGGEGFMVIGGDEVEEDIFSVGGGPDNE</sequence>
<accession>A0AAP0IV82</accession>
<reference evidence="2 3" key="1">
    <citation type="submission" date="2024-01" db="EMBL/GenBank/DDBJ databases">
        <title>Genome assemblies of Stephania.</title>
        <authorList>
            <person name="Yang L."/>
        </authorList>
    </citation>
    <scope>NUCLEOTIDE SEQUENCE [LARGE SCALE GENOMIC DNA]</scope>
    <source>
        <strain evidence="2">YNDBR</strain>
        <tissue evidence="2">Leaf</tissue>
    </source>
</reference>
<name>A0AAP0IV82_9MAGN</name>
<feature type="chain" id="PRO_5042957637" evidence="1">
    <location>
        <begin position="28"/>
        <end position="83"/>
    </location>
</feature>